<dbReference type="Gene3D" id="3.30.700.10">
    <property type="entry name" value="Glycoprotein, Type 4 Pilin"/>
    <property type="match status" value="1"/>
</dbReference>
<protein>
    <recommendedName>
        <fullName evidence="4">Prepilin-type N-terminal cleavage/methylation domain-containing protein</fullName>
    </recommendedName>
</protein>
<dbReference type="Pfam" id="PF07963">
    <property type="entry name" value="N_methyl"/>
    <property type="match status" value="1"/>
</dbReference>
<evidence type="ECO:0000256" key="1">
    <source>
        <dbReference type="SAM" id="Phobius"/>
    </source>
</evidence>
<dbReference type="PROSITE" id="PS00409">
    <property type="entry name" value="PROKAR_NTER_METHYL"/>
    <property type="match status" value="1"/>
</dbReference>
<dbReference type="InterPro" id="IPR045584">
    <property type="entry name" value="Pilin-like"/>
</dbReference>
<dbReference type="NCBIfam" id="TIGR02532">
    <property type="entry name" value="IV_pilin_GFxxxE"/>
    <property type="match status" value="1"/>
</dbReference>
<dbReference type="InterPro" id="IPR031982">
    <property type="entry name" value="PilE-like"/>
</dbReference>
<sequence length="141" mass="14736">MSKNSRGFTLIELLITIVIVTILASIAIPSYQQSVTKSRRADGISALLRLQLEQEKFRANCRFYAGALGNANSCGTDAANSTLAFSTTSEAGYYTIAITAAAGNGYTITADPTGAQAGDTTCDPLSYTHPAGTKSPAGCWD</sequence>
<keyword evidence="1" id="KW-1133">Transmembrane helix</keyword>
<gene>
    <name evidence="2" type="ORF">Maes01_02769</name>
</gene>
<dbReference type="EMBL" id="BAABRT010000030">
    <property type="protein sequence ID" value="GAA5526174.1"/>
    <property type="molecule type" value="Genomic_DNA"/>
</dbReference>
<evidence type="ECO:0000313" key="3">
    <source>
        <dbReference type="Proteomes" id="UP001408594"/>
    </source>
</evidence>
<keyword evidence="1" id="KW-0472">Membrane</keyword>
<organism evidence="2 3">
    <name type="scientific">Microbulbifer aestuariivivens</name>
    <dbReference type="NCBI Taxonomy" id="1908308"/>
    <lineage>
        <taxon>Bacteria</taxon>
        <taxon>Pseudomonadati</taxon>
        <taxon>Pseudomonadota</taxon>
        <taxon>Gammaproteobacteria</taxon>
        <taxon>Cellvibrionales</taxon>
        <taxon>Microbulbiferaceae</taxon>
        <taxon>Microbulbifer</taxon>
    </lineage>
</organism>
<proteinExistence type="predicted"/>
<keyword evidence="1" id="KW-0812">Transmembrane</keyword>
<evidence type="ECO:0000313" key="2">
    <source>
        <dbReference type="EMBL" id="GAA5526174.1"/>
    </source>
</evidence>
<feature type="transmembrane region" description="Helical" evidence="1">
    <location>
        <begin position="7"/>
        <end position="28"/>
    </location>
</feature>
<accession>A0ABP9WSI1</accession>
<dbReference type="Proteomes" id="UP001408594">
    <property type="component" value="Unassembled WGS sequence"/>
</dbReference>
<dbReference type="SUPFAM" id="SSF54523">
    <property type="entry name" value="Pili subunits"/>
    <property type="match status" value="1"/>
</dbReference>
<dbReference type="InterPro" id="IPR012902">
    <property type="entry name" value="N_methyl_site"/>
</dbReference>
<keyword evidence="3" id="KW-1185">Reference proteome</keyword>
<evidence type="ECO:0008006" key="4">
    <source>
        <dbReference type="Google" id="ProtNLM"/>
    </source>
</evidence>
<name>A0ABP9WSI1_9GAMM</name>
<comment type="caution">
    <text evidence="2">The sequence shown here is derived from an EMBL/GenBank/DDBJ whole genome shotgun (WGS) entry which is preliminary data.</text>
</comment>
<dbReference type="RefSeq" id="WP_345552439.1">
    <property type="nucleotide sequence ID" value="NZ_BAABRT010000030.1"/>
</dbReference>
<reference evidence="2 3" key="1">
    <citation type="submission" date="2024-02" db="EMBL/GenBank/DDBJ databases">
        <title>Microbulbifer aestuariivivens NBRC 112533.</title>
        <authorList>
            <person name="Ichikawa N."/>
            <person name="Katano-Makiyama Y."/>
            <person name="Hidaka K."/>
        </authorList>
    </citation>
    <scope>NUCLEOTIDE SEQUENCE [LARGE SCALE GENOMIC DNA]</scope>
    <source>
        <strain evidence="2 3">NBRC 112533</strain>
    </source>
</reference>
<dbReference type="Pfam" id="PF16732">
    <property type="entry name" value="ComP_DUS"/>
    <property type="match status" value="1"/>
</dbReference>